<gene>
    <name evidence="1" type="ORF">SAMN05421730_1002209</name>
</gene>
<dbReference type="Proteomes" id="UP000199315">
    <property type="component" value="Unassembled WGS sequence"/>
</dbReference>
<dbReference type="EMBL" id="FMKA01000002">
    <property type="protein sequence ID" value="SCP95797.1"/>
    <property type="molecule type" value="Genomic_DNA"/>
</dbReference>
<accession>A0A1D3TQF9</accession>
<name>A0A1D3TQF9_9FIRM</name>
<evidence type="ECO:0000313" key="2">
    <source>
        <dbReference type="Proteomes" id="UP000199315"/>
    </source>
</evidence>
<dbReference type="STRING" id="1619234.SAMN05421730_1002209"/>
<keyword evidence="2" id="KW-1185">Reference proteome</keyword>
<sequence>MLIFIGKIFEKNPPKNIRKQIDIQTKSIYNNLQKELLQKMFCKVF</sequence>
<organism evidence="1 2">
    <name type="scientific">Anaerobium acetethylicum</name>
    <dbReference type="NCBI Taxonomy" id="1619234"/>
    <lineage>
        <taxon>Bacteria</taxon>
        <taxon>Bacillati</taxon>
        <taxon>Bacillota</taxon>
        <taxon>Clostridia</taxon>
        <taxon>Lachnospirales</taxon>
        <taxon>Lachnospiraceae</taxon>
        <taxon>Anaerobium</taxon>
    </lineage>
</organism>
<dbReference type="AlphaFoldDB" id="A0A1D3TQF9"/>
<protein>
    <submittedName>
        <fullName evidence="1">Uncharacterized protein</fullName>
    </submittedName>
</protein>
<evidence type="ECO:0000313" key="1">
    <source>
        <dbReference type="EMBL" id="SCP95797.1"/>
    </source>
</evidence>
<reference evidence="1 2" key="1">
    <citation type="submission" date="2016-09" db="EMBL/GenBank/DDBJ databases">
        <authorList>
            <person name="Capua I."/>
            <person name="De Benedictis P."/>
            <person name="Joannis T."/>
            <person name="Lombin L.H."/>
            <person name="Cattoli G."/>
        </authorList>
    </citation>
    <scope>NUCLEOTIDE SEQUENCE [LARGE SCALE GENOMIC DNA]</scope>
    <source>
        <strain evidence="1 2">GluBS11</strain>
    </source>
</reference>
<proteinExistence type="predicted"/>